<accession>A0A6G0VY11</accession>
<dbReference type="AlphaFoldDB" id="A0A6G0VY11"/>
<sequence length="674" mass="77460">GLVPKQLFAEIKKVDNPISKHDKVESWLLSNDFRYYSKIENTSKDNTIENNELSLETKVIEATEESISNYNTIQSNELNVKTMVIEKTKQSISKDNTIQNNELSVGTKVIEATEHSISNYNTIQNGFDILDLDSMEFIIDSEFIIQPEQNISSTNLVISESTQIQIPVPDFSITIPQISTDLDSTNEESIPNDELENYGTARKKRQPKSVPNPKAVSDDEDALLFSEVTISNLEEHTPLTQKNQQQQAALQTELSPINLRRETMKMFLDEIPKLPSHYCRQSSSKLYVQSDIKSYAQLYQLYIEYSNNVSVQPLSRFSFDRMCRAEKISIFSPRKDQCDLCCQYKAGNLSDNSFNAHRKKKDEARAQKEADKKSAVEKQCYTLCCDLMAVKLVPQLQASSLYYKMKLAVHNFTVYNLETHDVICYWFDESQTDLVASSFASCLIDAVEELLDKSGPRPIVNIFSDGCTYQNRNSILSNALLDLSIRKNVTINQKYLEKGHTQMEADSVHSVLEGAMRNRDIYLPSQFIDITKNARKNPFPYRVKFVDWQFFRDFSKPNHMIYDSIRPGKKSGDPVVTDLRWLQYNSSGQIKYALDFFTELQPLPIRPKTNIITEKIIFPPLNSGPVKIPKDKWKDLQDIKPVLPHDCHNYYDVLPHADISYRQNKKAEKEKAKR</sequence>
<gene>
    <name evidence="2" type="ORF">FWK35_00032170</name>
</gene>
<feature type="compositionally biased region" description="Acidic residues" evidence="1">
    <location>
        <begin position="184"/>
        <end position="196"/>
    </location>
</feature>
<protein>
    <submittedName>
        <fullName evidence="2">Uncharacterized protein</fullName>
    </submittedName>
</protein>
<evidence type="ECO:0000313" key="2">
    <source>
        <dbReference type="EMBL" id="KAF0712766.1"/>
    </source>
</evidence>
<keyword evidence="3" id="KW-1185">Reference proteome</keyword>
<name>A0A6G0VY11_APHCR</name>
<evidence type="ECO:0000313" key="3">
    <source>
        <dbReference type="Proteomes" id="UP000478052"/>
    </source>
</evidence>
<comment type="caution">
    <text evidence="2">The sequence shown here is derived from an EMBL/GenBank/DDBJ whole genome shotgun (WGS) entry which is preliminary data.</text>
</comment>
<dbReference type="EMBL" id="VUJU01010838">
    <property type="protein sequence ID" value="KAF0712766.1"/>
    <property type="molecule type" value="Genomic_DNA"/>
</dbReference>
<dbReference type="OrthoDB" id="7367179at2759"/>
<feature type="region of interest" description="Disordered" evidence="1">
    <location>
        <begin position="182"/>
        <end position="216"/>
    </location>
</feature>
<dbReference type="PANTHER" id="PTHR10773:SF19">
    <property type="match status" value="1"/>
</dbReference>
<reference evidence="2 3" key="1">
    <citation type="submission" date="2019-08" db="EMBL/GenBank/DDBJ databases">
        <title>Whole genome of Aphis craccivora.</title>
        <authorList>
            <person name="Voronova N.V."/>
            <person name="Shulinski R.S."/>
            <person name="Bandarenka Y.V."/>
            <person name="Zhorov D.G."/>
            <person name="Warner D."/>
        </authorList>
    </citation>
    <scope>NUCLEOTIDE SEQUENCE [LARGE SCALE GENOMIC DNA]</scope>
    <source>
        <strain evidence="2">180601</strain>
        <tissue evidence="2">Whole Body</tissue>
    </source>
</reference>
<organism evidence="2 3">
    <name type="scientific">Aphis craccivora</name>
    <name type="common">Cowpea aphid</name>
    <dbReference type="NCBI Taxonomy" id="307492"/>
    <lineage>
        <taxon>Eukaryota</taxon>
        <taxon>Metazoa</taxon>
        <taxon>Ecdysozoa</taxon>
        <taxon>Arthropoda</taxon>
        <taxon>Hexapoda</taxon>
        <taxon>Insecta</taxon>
        <taxon>Pterygota</taxon>
        <taxon>Neoptera</taxon>
        <taxon>Paraneoptera</taxon>
        <taxon>Hemiptera</taxon>
        <taxon>Sternorrhyncha</taxon>
        <taxon>Aphidomorpha</taxon>
        <taxon>Aphidoidea</taxon>
        <taxon>Aphididae</taxon>
        <taxon>Aphidini</taxon>
        <taxon>Aphis</taxon>
        <taxon>Aphis</taxon>
    </lineage>
</organism>
<evidence type="ECO:0000256" key="1">
    <source>
        <dbReference type="SAM" id="MobiDB-lite"/>
    </source>
</evidence>
<feature type="non-terminal residue" evidence="2">
    <location>
        <position position="1"/>
    </location>
</feature>
<dbReference type="Proteomes" id="UP000478052">
    <property type="component" value="Unassembled WGS sequence"/>
</dbReference>
<dbReference type="PANTHER" id="PTHR10773">
    <property type="entry name" value="DNA-DIRECTED RNA POLYMERASES I, II, AND III SUBUNIT RPABC2"/>
    <property type="match status" value="1"/>
</dbReference>
<proteinExistence type="predicted"/>